<sequence>MLVGLLAAACAPGRPAPGGAGHGPAMARNEPSGAGSTAPVVVDSGFGALPWAGVLSGGPIGTPEFYDHTAEEATARSYGRATPFAPPGFPDAFPAYPAPGVGYAGPAR</sequence>
<protein>
    <submittedName>
        <fullName evidence="2">Uncharacterized protein</fullName>
    </submittedName>
</protein>
<reference evidence="2 3" key="1">
    <citation type="journal article" date="2019" name="Int. J. Syst. Evol. Microbiol.">
        <title>The Global Catalogue of Microorganisms (GCM) 10K type strain sequencing project: providing services to taxonomists for standard genome sequencing and annotation.</title>
        <authorList>
            <consortium name="The Broad Institute Genomics Platform"/>
            <consortium name="The Broad Institute Genome Sequencing Center for Infectious Disease"/>
            <person name="Wu L."/>
            <person name="Ma J."/>
        </authorList>
    </citation>
    <scope>NUCLEOTIDE SEQUENCE [LARGE SCALE GENOMIC DNA]</scope>
    <source>
        <strain evidence="2 3">JCM 9933</strain>
    </source>
</reference>
<evidence type="ECO:0000313" key="2">
    <source>
        <dbReference type="EMBL" id="GAA0601943.1"/>
    </source>
</evidence>
<dbReference type="Proteomes" id="UP001501588">
    <property type="component" value="Unassembled WGS sequence"/>
</dbReference>
<comment type="caution">
    <text evidence="2">The sequence shown here is derived from an EMBL/GenBank/DDBJ whole genome shotgun (WGS) entry which is preliminary data.</text>
</comment>
<proteinExistence type="predicted"/>
<gene>
    <name evidence="2" type="ORF">GCM10009416_44770</name>
</gene>
<evidence type="ECO:0000256" key="1">
    <source>
        <dbReference type="SAM" id="MobiDB-lite"/>
    </source>
</evidence>
<dbReference type="EMBL" id="BAAAFZ010000079">
    <property type="protein sequence ID" value="GAA0601943.1"/>
    <property type="molecule type" value="Genomic_DNA"/>
</dbReference>
<evidence type="ECO:0000313" key="3">
    <source>
        <dbReference type="Proteomes" id="UP001501588"/>
    </source>
</evidence>
<organism evidence="2 3">
    <name type="scientific">Craurococcus roseus</name>
    <dbReference type="NCBI Taxonomy" id="77585"/>
    <lineage>
        <taxon>Bacteria</taxon>
        <taxon>Pseudomonadati</taxon>
        <taxon>Pseudomonadota</taxon>
        <taxon>Alphaproteobacteria</taxon>
        <taxon>Acetobacterales</taxon>
        <taxon>Acetobacteraceae</taxon>
        <taxon>Craurococcus</taxon>
    </lineage>
</organism>
<feature type="region of interest" description="Disordered" evidence="1">
    <location>
        <begin position="13"/>
        <end position="39"/>
    </location>
</feature>
<keyword evidence="3" id="KW-1185">Reference proteome</keyword>
<accession>A0ABN1G0Y3</accession>
<name>A0ABN1G0Y3_9PROT</name>